<dbReference type="Pfam" id="PF13439">
    <property type="entry name" value="Glyco_transf_4"/>
    <property type="match status" value="1"/>
</dbReference>
<name>A3VF54_9RHOB</name>
<dbReference type="Proteomes" id="UP000002931">
    <property type="component" value="Unassembled WGS sequence"/>
</dbReference>
<dbReference type="STRING" id="314271.RB2654_10743"/>
<dbReference type="GO" id="GO:0016757">
    <property type="term" value="F:glycosyltransferase activity"/>
    <property type="evidence" value="ECO:0007669"/>
    <property type="project" value="TreeGrafter"/>
</dbReference>
<dbReference type="PANTHER" id="PTHR45947">
    <property type="entry name" value="SULFOQUINOVOSYL TRANSFERASE SQD2"/>
    <property type="match status" value="1"/>
</dbReference>
<dbReference type="InterPro" id="IPR050194">
    <property type="entry name" value="Glycosyltransferase_grp1"/>
</dbReference>
<dbReference type="RefSeq" id="WP_008331383.1">
    <property type="nucleotide sequence ID" value="NZ_CH902578.1"/>
</dbReference>
<dbReference type="PANTHER" id="PTHR45947:SF3">
    <property type="entry name" value="SULFOQUINOVOSYL TRANSFERASE SQD2"/>
    <property type="match status" value="1"/>
</dbReference>
<dbReference type="AlphaFoldDB" id="A3VF54"/>
<sequence length="334" mass="36775">MTTIAHLVDDTTPGGVMRVIEHIQRDADMARLARHRIIPLPRTGWAVPRVEADLIVSHLSLNWRRLPWLMQLRAIHSGTPMVHVEHSYTAAFARHNVARMGRFSTMLRISFSLFERIVAVSEAQATWMVEKGLADAEQIEVIASAIDVAPFLALHPIQKAPRVIGAFGRFEPQKGFDTLIAAMRASPRQDLELRLFGDGGEREALVALAAGDPRIRFMGHVSDPARAMGEVEAVAMPSRWEAYGLVALEARAAGRVLLVSNVDGLRDHASAGATLVRDGSVRGWTAALDGLDTPDMVAIKRARVDASEATHWFAECWERLVETLLKDKETAHAA</sequence>
<dbReference type="EMBL" id="AAMT01000006">
    <property type="protein sequence ID" value="EAQ12969.1"/>
    <property type="molecule type" value="Genomic_DNA"/>
</dbReference>
<dbReference type="HOGENOM" id="CLU_068408_0_0_5"/>
<dbReference type="Gene3D" id="3.40.50.2000">
    <property type="entry name" value="Glycogen Phosphorylase B"/>
    <property type="match status" value="2"/>
</dbReference>
<proteinExistence type="predicted"/>
<dbReference type="Pfam" id="PF13692">
    <property type="entry name" value="Glyco_trans_1_4"/>
    <property type="match status" value="1"/>
</dbReference>
<dbReference type="OrthoDB" id="529131at2"/>
<reference evidence="2 3" key="1">
    <citation type="journal article" date="2010" name="J. Bacteriol.">
        <title>Genome sequences of Pelagibaca bermudensis HTCC2601T and Maritimibacter alkaliphilus HTCC2654T, the type strains of two marine Roseobacter genera.</title>
        <authorList>
            <person name="Thrash J.C."/>
            <person name="Cho J.C."/>
            <person name="Ferriera S."/>
            <person name="Johnson J."/>
            <person name="Vergin K.L."/>
            <person name="Giovannoni S.J."/>
        </authorList>
    </citation>
    <scope>NUCLEOTIDE SEQUENCE [LARGE SCALE GENOMIC DNA]</scope>
    <source>
        <strain evidence="2 3">HTCC2654</strain>
    </source>
</reference>
<accession>A3VF54</accession>
<dbReference type="eggNOG" id="COG0438">
    <property type="taxonomic scope" value="Bacteria"/>
</dbReference>
<evidence type="ECO:0000313" key="3">
    <source>
        <dbReference type="Proteomes" id="UP000002931"/>
    </source>
</evidence>
<dbReference type="CDD" id="cd03801">
    <property type="entry name" value="GT4_PimA-like"/>
    <property type="match status" value="1"/>
</dbReference>
<keyword evidence="2" id="KW-0808">Transferase</keyword>
<gene>
    <name evidence="2" type="ORF">RB2654_10743</name>
</gene>
<keyword evidence="3" id="KW-1185">Reference proteome</keyword>
<evidence type="ECO:0000313" key="2">
    <source>
        <dbReference type="EMBL" id="EAQ12969.1"/>
    </source>
</evidence>
<feature type="domain" description="Glycosyltransferase subfamily 4-like N-terminal" evidence="1">
    <location>
        <begin position="18"/>
        <end position="148"/>
    </location>
</feature>
<dbReference type="InterPro" id="IPR028098">
    <property type="entry name" value="Glyco_trans_4-like_N"/>
</dbReference>
<evidence type="ECO:0000259" key="1">
    <source>
        <dbReference type="Pfam" id="PF13439"/>
    </source>
</evidence>
<protein>
    <submittedName>
        <fullName evidence="2">Glycosyltransferase</fullName>
    </submittedName>
</protein>
<comment type="caution">
    <text evidence="2">The sequence shown here is derived from an EMBL/GenBank/DDBJ whole genome shotgun (WGS) entry which is preliminary data.</text>
</comment>
<dbReference type="SUPFAM" id="SSF53756">
    <property type="entry name" value="UDP-Glycosyltransferase/glycogen phosphorylase"/>
    <property type="match status" value="1"/>
</dbReference>
<organism evidence="2 3">
    <name type="scientific">Maritimibacter alkaliphilus HTCC2654</name>
    <dbReference type="NCBI Taxonomy" id="314271"/>
    <lineage>
        <taxon>Bacteria</taxon>
        <taxon>Pseudomonadati</taxon>
        <taxon>Pseudomonadota</taxon>
        <taxon>Alphaproteobacteria</taxon>
        <taxon>Rhodobacterales</taxon>
        <taxon>Roseobacteraceae</taxon>
        <taxon>Maritimibacter</taxon>
    </lineage>
</organism>